<dbReference type="RefSeq" id="WP_120348485.1">
    <property type="nucleotide sequence ID" value="NZ_MCAS01000056.1"/>
</dbReference>
<keyword evidence="4 7" id="KW-0812">Transmembrane</keyword>
<dbReference type="PROSITE" id="PS00216">
    <property type="entry name" value="SUGAR_TRANSPORT_1"/>
    <property type="match status" value="1"/>
</dbReference>
<name>A0A420FKG6_9BURK</name>
<evidence type="ECO:0000259" key="8">
    <source>
        <dbReference type="PROSITE" id="PS50850"/>
    </source>
</evidence>
<gene>
    <name evidence="9" type="ORF">BCY88_09900</name>
</gene>
<dbReference type="PANTHER" id="PTHR23511:SF34">
    <property type="entry name" value="SYNAPTIC VESICLE GLYCOPROTEIN 2"/>
    <property type="match status" value="1"/>
</dbReference>
<feature type="transmembrane region" description="Helical" evidence="7">
    <location>
        <begin position="21"/>
        <end position="46"/>
    </location>
</feature>
<dbReference type="InterPro" id="IPR005829">
    <property type="entry name" value="Sugar_transporter_CS"/>
</dbReference>
<feature type="transmembrane region" description="Helical" evidence="7">
    <location>
        <begin position="145"/>
        <end position="167"/>
    </location>
</feature>
<feature type="transmembrane region" description="Helical" evidence="7">
    <location>
        <begin position="341"/>
        <end position="364"/>
    </location>
</feature>
<dbReference type="GO" id="GO:0022857">
    <property type="term" value="F:transmembrane transporter activity"/>
    <property type="evidence" value="ECO:0007669"/>
    <property type="project" value="InterPro"/>
</dbReference>
<comment type="caution">
    <text evidence="9">The sequence shown here is derived from an EMBL/GenBank/DDBJ whole genome shotgun (WGS) entry which is preliminary data.</text>
</comment>
<sequence>MKYTAAQRLDRLPEAPFHRRLATMIAAGIFFDTFDLYLASGVMLALASSGWATMQQNAYFVSVGFIGMLIGALAAGVLGDRYGRRFSFQFNLMVFGLSSLAAAFAPNMNSLVILRFVMGLGLGAEVIVGYGMLGEFIPPSRRGKWSAILNVTANSSLLVSTVASYFIIPHFGWRWMFAIVGVGAMLTWVARKKIPESPRWLESVGRVDEASAIVDGIEREIAKSHTLPEPQSTASRPQQTFQLKDLFGAKLVRATLLGMVINVVTFSGLYGFIIWVPTFLMKSGMTMSSSLGYSSLMASGSIVGAGAAAFLSDRIGRKWGITVISFVAAVIGVAYPHMGSVLATTLMGWLLVAAMYFGGALAFATYVPELFPTELRMRGTAVSNVAGRLASIAAPQVVVMVFHAGWGITGVTCILAGLMIFQGLVVGIFGIETRKRSLDSQFDEIRIGDSGAPAAVAAGSAYK</sequence>
<dbReference type="GO" id="GO:0016020">
    <property type="term" value="C:membrane"/>
    <property type="evidence" value="ECO:0007669"/>
    <property type="project" value="UniProtKB-SubCell"/>
</dbReference>
<evidence type="ECO:0000256" key="6">
    <source>
        <dbReference type="ARBA" id="ARBA00023136"/>
    </source>
</evidence>
<evidence type="ECO:0000256" key="4">
    <source>
        <dbReference type="ARBA" id="ARBA00022692"/>
    </source>
</evidence>
<feature type="transmembrane region" description="Helical" evidence="7">
    <location>
        <begin position="90"/>
        <end position="106"/>
    </location>
</feature>
<dbReference type="InterPro" id="IPR020846">
    <property type="entry name" value="MFS_dom"/>
</dbReference>
<keyword evidence="5 7" id="KW-1133">Transmembrane helix</keyword>
<feature type="transmembrane region" description="Helical" evidence="7">
    <location>
        <begin position="112"/>
        <end position="133"/>
    </location>
</feature>
<dbReference type="Gene3D" id="1.20.1250.20">
    <property type="entry name" value="MFS general substrate transporter like domains"/>
    <property type="match status" value="1"/>
</dbReference>
<feature type="transmembrane region" description="Helical" evidence="7">
    <location>
        <begin position="58"/>
        <end position="78"/>
    </location>
</feature>
<evidence type="ECO:0000256" key="1">
    <source>
        <dbReference type="ARBA" id="ARBA00004141"/>
    </source>
</evidence>
<evidence type="ECO:0000256" key="5">
    <source>
        <dbReference type="ARBA" id="ARBA00022989"/>
    </source>
</evidence>
<comment type="similarity">
    <text evidence="2">Belongs to the major facilitator superfamily. Sugar transporter (TC 2.A.1.1) family.</text>
</comment>
<keyword evidence="6 7" id="KW-0472">Membrane</keyword>
<dbReference type="Pfam" id="PF07690">
    <property type="entry name" value="MFS_1"/>
    <property type="match status" value="1"/>
</dbReference>
<dbReference type="EMBL" id="MCAS01000056">
    <property type="protein sequence ID" value="RKF33367.1"/>
    <property type="molecule type" value="Genomic_DNA"/>
</dbReference>
<feature type="transmembrane region" description="Helical" evidence="7">
    <location>
        <begin position="173"/>
        <end position="190"/>
    </location>
</feature>
<dbReference type="SUPFAM" id="SSF103473">
    <property type="entry name" value="MFS general substrate transporter"/>
    <property type="match status" value="1"/>
</dbReference>
<evidence type="ECO:0000256" key="7">
    <source>
        <dbReference type="SAM" id="Phobius"/>
    </source>
</evidence>
<reference evidence="9 10" key="1">
    <citation type="submission" date="2016-07" db="EMBL/GenBank/DDBJ databases">
        <title>Genome analysis of Burkholderia fungorum ES3-20.</title>
        <authorList>
            <person name="Xu D."/>
            <person name="Yao R."/>
            <person name="Zheng S."/>
        </authorList>
    </citation>
    <scope>NUCLEOTIDE SEQUENCE [LARGE SCALE GENOMIC DNA]</scope>
    <source>
        <strain evidence="9 10">ES3-20</strain>
    </source>
</reference>
<feature type="transmembrane region" description="Helical" evidence="7">
    <location>
        <begin position="385"/>
        <end position="402"/>
    </location>
</feature>
<dbReference type="CDD" id="cd17316">
    <property type="entry name" value="MFS_SV2_like"/>
    <property type="match status" value="1"/>
</dbReference>
<proteinExistence type="inferred from homology"/>
<dbReference type="InterPro" id="IPR011701">
    <property type="entry name" value="MFS"/>
</dbReference>
<dbReference type="PANTHER" id="PTHR23511">
    <property type="entry name" value="SYNAPTIC VESICLE GLYCOPROTEIN 2"/>
    <property type="match status" value="1"/>
</dbReference>
<feature type="domain" description="Major facilitator superfamily (MFS) profile" evidence="8">
    <location>
        <begin position="21"/>
        <end position="434"/>
    </location>
</feature>
<accession>A0A420FKG6</accession>
<dbReference type="AlphaFoldDB" id="A0A420FKG6"/>
<evidence type="ECO:0000313" key="10">
    <source>
        <dbReference type="Proteomes" id="UP000283709"/>
    </source>
</evidence>
<evidence type="ECO:0000256" key="3">
    <source>
        <dbReference type="ARBA" id="ARBA00022448"/>
    </source>
</evidence>
<keyword evidence="3" id="KW-0813">Transport</keyword>
<evidence type="ECO:0000256" key="2">
    <source>
        <dbReference type="ARBA" id="ARBA00010992"/>
    </source>
</evidence>
<protein>
    <recommendedName>
        <fullName evidence="8">Major facilitator superfamily (MFS) profile domain-containing protein</fullName>
    </recommendedName>
</protein>
<comment type="subcellular location">
    <subcellularLocation>
        <location evidence="1">Membrane</location>
        <topology evidence="1">Multi-pass membrane protein</topology>
    </subcellularLocation>
</comment>
<feature type="transmembrane region" description="Helical" evidence="7">
    <location>
        <begin position="408"/>
        <end position="431"/>
    </location>
</feature>
<dbReference type="OrthoDB" id="9814026at2"/>
<dbReference type="PROSITE" id="PS50850">
    <property type="entry name" value="MFS"/>
    <property type="match status" value="1"/>
</dbReference>
<evidence type="ECO:0000313" key="9">
    <source>
        <dbReference type="EMBL" id="RKF33367.1"/>
    </source>
</evidence>
<dbReference type="InterPro" id="IPR036259">
    <property type="entry name" value="MFS_trans_sf"/>
</dbReference>
<feature type="transmembrane region" description="Helical" evidence="7">
    <location>
        <begin position="319"/>
        <end position="335"/>
    </location>
</feature>
<feature type="transmembrane region" description="Helical" evidence="7">
    <location>
        <begin position="251"/>
        <end position="273"/>
    </location>
</feature>
<dbReference type="Proteomes" id="UP000283709">
    <property type="component" value="Unassembled WGS sequence"/>
</dbReference>
<organism evidence="9 10">
    <name type="scientific">Paraburkholderia fungorum</name>
    <dbReference type="NCBI Taxonomy" id="134537"/>
    <lineage>
        <taxon>Bacteria</taxon>
        <taxon>Pseudomonadati</taxon>
        <taxon>Pseudomonadota</taxon>
        <taxon>Betaproteobacteria</taxon>
        <taxon>Burkholderiales</taxon>
        <taxon>Burkholderiaceae</taxon>
        <taxon>Paraburkholderia</taxon>
    </lineage>
</organism>
<feature type="transmembrane region" description="Helical" evidence="7">
    <location>
        <begin position="293"/>
        <end position="312"/>
    </location>
</feature>